<protein>
    <submittedName>
        <fullName evidence="1">Head closure knob</fullName>
    </submittedName>
</protein>
<name>A0A8S5R3C8_9CAUD</name>
<organism evidence="1">
    <name type="scientific">Myoviridae sp. ctxi06</name>
    <dbReference type="NCBI Taxonomy" id="2826713"/>
    <lineage>
        <taxon>Viruses</taxon>
        <taxon>Duplodnaviria</taxon>
        <taxon>Heunggongvirae</taxon>
        <taxon>Uroviricota</taxon>
        <taxon>Caudoviricetes</taxon>
    </lineage>
</organism>
<reference evidence="1" key="1">
    <citation type="journal article" date="2021" name="Proc. Natl. Acad. Sci. U.S.A.">
        <title>A Catalog of Tens of Thousands of Viruses from Human Metagenomes Reveals Hidden Associations with Chronic Diseases.</title>
        <authorList>
            <person name="Tisza M.J."/>
            <person name="Buck C.B."/>
        </authorList>
    </citation>
    <scope>NUCLEOTIDE SEQUENCE</scope>
    <source>
        <strain evidence="1">Ctxi06</strain>
    </source>
</reference>
<sequence>MDDVLVLVQPQLVQNDIGDFVPAGPPLTQQIFGSISSVNRAEWYSAGQEGRKPELVFTTPIINYSGQPEAEYHGTRYSIYRTYLRQGSDEMELYLERKAGVQSEHQS</sequence>
<accession>A0A8S5R3C8</accession>
<dbReference type="EMBL" id="BK015798">
    <property type="protein sequence ID" value="DAE25477.1"/>
    <property type="molecule type" value="Genomic_DNA"/>
</dbReference>
<proteinExistence type="predicted"/>
<evidence type="ECO:0000313" key="1">
    <source>
        <dbReference type="EMBL" id="DAE25477.1"/>
    </source>
</evidence>